<evidence type="ECO:0000313" key="2">
    <source>
        <dbReference type="EMBL" id="MFD2256422.1"/>
    </source>
</evidence>
<dbReference type="EMBL" id="JBHUIT010000008">
    <property type="protein sequence ID" value="MFD2256422.1"/>
    <property type="molecule type" value="Genomic_DNA"/>
</dbReference>
<dbReference type="RefSeq" id="WP_386819635.1">
    <property type="nucleotide sequence ID" value="NZ_JBHUIT010000008.1"/>
</dbReference>
<accession>A0ABW5D6C7</accession>
<comment type="caution">
    <text evidence="2">The sequence shown here is derived from an EMBL/GenBank/DDBJ whole genome shotgun (WGS) entry which is preliminary data.</text>
</comment>
<proteinExistence type="predicted"/>
<organism evidence="2 3">
    <name type="scientific">Luteolibacter algae</name>
    <dbReference type="NCBI Taxonomy" id="454151"/>
    <lineage>
        <taxon>Bacteria</taxon>
        <taxon>Pseudomonadati</taxon>
        <taxon>Verrucomicrobiota</taxon>
        <taxon>Verrucomicrobiia</taxon>
        <taxon>Verrucomicrobiales</taxon>
        <taxon>Verrucomicrobiaceae</taxon>
        <taxon>Luteolibacter</taxon>
    </lineage>
</organism>
<gene>
    <name evidence="2" type="ORF">ACFSSA_07035</name>
</gene>
<dbReference type="Proteomes" id="UP001597375">
    <property type="component" value="Unassembled WGS sequence"/>
</dbReference>
<reference evidence="3" key="1">
    <citation type="journal article" date="2019" name="Int. J. Syst. Evol. Microbiol.">
        <title>The Global Catalogue of Microorganisms (GCM) 10K type strain sequencing project: providing services to taxonomists for standard genome sequencing and annotation.</title>
        <authorList>
            <consortium name="The Broad Institute Genomics Platform"/>
            <consortium name="The Broad Institute Genome Sequencing Center for Infectious Disease"/>
            <person name="Wu L."/>
            <person name="Ma J."/>
        </authorList>
    </citation>
    <scope>NUCLEOTIDE SEQUENCE [LARGE SCALE GENOMIC DNA]</scope>
    <source>
        <strain evidence="3">CGMCC 4.7106</strain>
    </source>
</reference>
<protein>
    <submittedName>
        <fullName evidence="2">Uncharacterized protein</fullName>
    </submittedName>
</protein>
<feature type="compositionally biased region" description="Acidic residues" evidence="1">
    <location>
        <begin position="59"/>
        <end position="72"/>
    </location>
</feature>
<feature type="region of interest" description="Disordered" evidence="1">
    <location>
        <begin position="1"/>
        <end position="94"/>
    </location>
</feature>
<name>A0ABW5D6C7_9BACT</name>
<feature type="compositionally biased region" description="Basic and acidic residues" evidence="1">
    <location>
        <begin position="40"/>
        <end position="53"/>
    </location>
</feature>
<evidence type="ECO:0000313" key="3">
    <source>
        <dbReference type="Proteomes" id="UP001597375"/>
    </source>
</evidence>
<evidence type="ECO:0000256" key="1">
    <source>
        <dbReference type="SAM" id="MobiDB-lite"/>
    </source>
</evidence>
<sequence length="94" mass="10454">MCPIDPVETSDKQNQAPMSPPYIDDDVNQTLTEQGLQAAENEKRDAVISEYEKQASTSDEPEETLDDIEYPDGTETKQSPEISAMHPENDTPRG</sequence>
<keyword evidence="3" id="KW-1185">Reference proteome</keyword>